<sequence>MAYKEHVVVHKKKSRDNKAYKQKQKQAMNVNAGTEELGANYVSALLAWIWFI</sequence>
<dbReference type="EMBL" id="KB468113">
    <property type="protein sequence ID" value="PCH41285.1"/>
    <property type="molecule type" value="Genomic_DNA"/>
</dbReference>
<proteinExistence type="predicted"/>
<gene>
    <name evidence="1" type="ORF">WOLCODRAFT_151326</name>
</gene>
<evidence type="ECO:0000313" key="2">
    <source>
        <dbReference type="Proteomes" id="UP000218811"/>
    </source>
</evidence>
<dbReference type="Proteomes" id="UP000218811">
    <property type="component" value="Unassembled WGS sequence"/>
</dbReference>
<accession>A0A2H3JIA1</accession>
<organism evidence="1 2">
    <name type="scientific">Wolfiporia cocos (strain MD-104)</name>
    <name type="common">Brown rot fungus</name>
    <dbReference type="NCBI Taxonomy" id="742152"/>
    <lineage>
        <taxon>Eukaryota</taxon>
        <taxon>Fungi</taxon>
        <taxon>Dikarya</taxon>
        <taxon>Basidiomycota</taxon>
        <taxon>Agaricomycotina</taxon>
        <taxon>Agaricomycetes</taxon>
        <taxon>Polyporales</taxon>
        <taxon>Phaeolaceae</taxon>
        <taxon>Wolfiporia</taxon>
    </lineage>
</organism>
<evidence type="ECO:0000313" key="1">
    <source>
        <dbReference type="EMBL" id="PCH41285.1"/>
    </source>
</evidence>
<reference evidence="1 2" key="1">
    <citation type="journal article" date="2012" name="Science">
        <title>The Paleozoic origin of enzymatic lignin decomposition reconstructed from 31 fungal genomes.</title>
        <authorList>
            <person name="Floudas D."/>
            <person name="Binder M."/>
            <person name="Riley R."/>
            <person name="Barry K."/>
            <person name="Blanchette R.A."/>
            <person name="Henrissat B."/>
            <person name="Martinez A.T."/>
            <person name="Otillar R."/>
            <person name="Spatafora J.W."/>
            <person name="Yadav J.S."/>
            <person name="Aerts A."/>
            <person name="Benoit I."/>
            <person name="Boyd A."/>
            <person name="Carlson A."/>
            <person name="Copeland A."/>
            <person name="Coutinho P.M."/>
            <person name="de Vries R.P."/>
            <person name="Ferreira P."/>
            <person name="Findley K."/>
            <person name="Foster B."/>
            <person name="Gaskell J."/>
            <person name="Glotzer D."/>
            <person name="Gorecki P."/>
            <person name="Heitman J."/>
            <person name="Hesse C."/>
            <person name="Hori C."/>
            <person name="Igarashi K."/>
            <person name="Jurgens J.A."/>
            <person name="Kallen N."/>
            <person name="Kersten P."/>
            <person name="Kohler A."/>
            <person name="Kuees U."/>
            <person name="Kumar T.K.A."/>
            <person name="Kuo A."/>
            <person name="LaButti K."/>
            <person name="Larrondo L.F."/>
            <person name="Lindquist E."/>
            <person name="Ling A."/>
            <person name="Lombard V."/>
            <person name="Lucas S."/>
            <person name="Lundell T."/>
            <person name="Martin R."/>
            <person name="McLaughlin D.J."/>
            <person name="Morgenstern I."/>
            <person name="Morin E."/>
            <person name="Murat C."/>
            <person name="Nagy L.G."/>
            <person name="Nolan M."/>
            <person name="Ohm R.A."/>
            <person name="Patyshakuliyeva A."/>
            <person name="Rokas A."/>
            <person name="Ruiz-Duenas F.J."/>
            <person name="Sabat G."/>
            <person name="Salamov A."/>
            <person name="Samejima M."/>
            <person name="Schmutz J."/>
            <person name="Slot J.C."/>
            <person name="St John F."/>
            <person name="Stenlid J."/>
            <person name="Sun H."/>
            <person name="Sun S."/>
            <person name="Syed K."/>
            <person name="Tsang A."/>
            <person name="Wiebenga A."/>
            <person name="Young D."/>
            <person name="Pisabarro A."/>
            <person name="Eastwood D.C."/>
            <person name="Martin F."/>
            <person name="Cullen D."/>
            <person name="Grigoriev I.V."/>
            <person name="Hibbett D.S."/>
        </authorList>
    </citation>
    <scope>NUCLEOTIDE SEQUENCE [LARGE SCALE GENOMIC DNA]</scope>
    <source>
        <strain evidence="1 2">MD-104</strain>
    </source>
</reference>
<protein>
    <submittedName>
        <fullName evidence="1">Uncharacterized protein</fullName>
    </submittedName>
</protein>
<dbReference type="AlphaFoldDB" id="A0A2H3JIA1"/>
<name>A0A2H3JIA1_WOLCO</name>
<keyword evidence="2" id="KW-1185">Reference proteome</keyword>